<reference evidence="10" key="2">
    <citation type="submission" date="2017-02" db="EMBL/GenBank/DDBJ databases">
        <title>Sunflower complete genome.</title>
        <authorList>
            <person name="Langlade N."/>
            <person name="Munos S."/>
        </authorList>
    </citation>
    <scope>NUCLEOTIDE SEQUENCE [LARGE SCALE GENOMIC DNA]</scope>
    <source>
        <tissue evidence="10">Leaves</tissue>
    </source>
</reference>
<dbReference type="GO" id="GO:0003677">
    <property type="term" value="F:DNA binding"/>
    <property type="evidence" value="ECO:0007669"/>
    <property type="project" value="UniProtKB-KW"/>
</dbReference>
<keyword evidence="2" id="KW-0805">Transcription regulation</keyword>
<feature type="domain" description="RWP-RK" evidence="8">
    <location>
        <begin position="243"/>
        <end position="334"/>
    </location>
</feature>
<keyword evidence="3" id="KW-0175">Coiled coil</keyword>
<dbReference type="InParanoid" id="A0A251TT64"/>
<dbReference type="AlphaFoldDB" id="A0A251TT64"/>
<feature type="compositionally biased region" description="Polar residues" evidence="7">
    <location>
        <begin position="237"/>
        <end position="254"/>
    </location>
</feature>
<dbReference type="PROSITE" id="PS51519">
    <property type="entry name" value="RWP_RK"/>
    <property type="match status" value="1"/>
</dbReference>
<evidence type="ECO:0000313" key="9">
    <source>
        <dbReference type="EMBL" id="KAF5789668.1"/>
    </source>
</evidence>
<dbReference type="InterPro" id="IPR044607">
    <property type="entry name" value="RKD-like"/>
</dbReference>
<keyword evidence="5" id="KW-0804">Transcription</keyword>
<gene>
    <name evidence="10" type="ORF">HannXRQ_Chr09g0248091</name>
    <name evidence="9" type="ORF">HanXRQr2_Chr09g0373991</name>
</gene>
<dbReference type="PANTHER" id="PTHR46373">
    <property type="entry name" value="PROTEIN RKD4"/>
    <property type="match status" value="1"/>
</dbReference>
<organism evidence="10 11">
    <name type="scientific">Helianthus annuus</name>
    <name type="common">Common sunflower</name>
    <dbReference type="NCBI Taxonomy" id="4232"/>
    <lineage>
        <taxon>Eukaryota</taxon>
        <taxon>Viridiplantae</taxon>
        <taxon>Streptophyta</taxon>
        <taxon>Embryophyta</taxon>
        <taxon>Tracheophyta</taxon>
        <taxon>Spermatophyta</taxon>
        <taxon>Magnoliopsida</taxon>
        <taxon>eudicotyledons</taxon>
        <taxon>Gunneridae</taxon>
        <taxon>Pentapetalae</taxon>
        <taxon>asterids</taxon>
        <taxon>campanulids</taxon>
        <taxon>Asterales</taxon>
        <taxon>Asteraceae</taxon>
        <taxon>Asteroideae</taxon>
        <taxon>Heliantheae alliance</taxon>
        <taxon>Heliantheae</taxon>
        <taxon>Helianthus</taxon>
    </lineage>
</organism>
<reference evidence="9 11" key="1">
    <citation type="journal article" date="2017" name="Nature">
        <title>The sunflower genome provides insights into oil metabolism, flowering and Asterid evolution.</title>
        <authorList>
            <person name="Badouin H."/>
            <person name="Gouzy J."/>
            <person name="Grassa C.J."/>
            <person name="Murat F."/>
            <person name="Staton S.E."/>
            <person name="Cottret L."/>
            <person name="Lelandais-Briere C."/>
            <person name="Owens G.L."/>
            <person name="Carrere S."/>
            <person name="Mayjonade B."/>
            <person name="Legrand L."/>
            <person name="Gill N."/>
            <person name="Kane N.C."/>
            <person name="Bowers J.E."/>
            <person name="Hubner S."/>
            <person name="Bellec A."/>
            <person name="Berard A."/>
            <person name="Berges H."/>
            <person name="Blanchet N."/>
            <person name="Boniface M.C."/>
            <person name="Brunel D."/>
            <person name="Catrice O."/>
            <person name="Chaidir N."/>
            <person name="Claudel C."/>
            <person name="Donnadieu C."/>
            <person name="Faraut T."/>
            <person name="Fievet G."/>
            <person name="Helmstetter N."/>
            <person name="King M."/>
            <person name="Knapp S.J."/>
            <person name="Lai Z."/>
            <person name="Le Paslier M.C."/>
            <person name="Lippi Y."/>
            <person name="Lorenzon L."/>
            <person name="Mandel J.R."/>
            <person name="Marage G."/>
            <person name="Marchand G."/>
            <person name="Marquand E."/>
            <person name="Bret-Mestries E."/>
            <person name="Morien E."/>
            <person name="Nambeesan S."/>
            <person name="Nguyen T."/>
            <person name="Pegot-Espagnet P."/>
            <person name="Pouilly N."/>
            <person name="Raftis F."/>
            <person name="Sallet E."/>
            <person name="Schiex T."/>
            <person name="Thomas J."/>
            <person name="Vandecasteele C."/>
            <person name="Vares D."/>
            <person name="Vear F."/>
            <person name="Vautrin S."/>
            <person name="Crespi M."/>
            <person name="Mangin B."/>
            <person name="Burke J.M."/>
            <person name="Salse J."/>
            <person name="Munos S."/>
            <person name="Vincourt P."/>
            <person name="Rieseberg L.H."/>
            <person name="Langlade N.B."/>
        </authorList>
    </citation>
    <scope>NUCLEOTIDE SEQUENCE [LARGE SCALE GENOMIC DNA]</scope>
    <source>
        <strain evidence="11">cv. SF193</strain>
        <tissue evidence="9">Leaves</tissue>
    </source>
</reference>
<dbReference type="GO" id="GO:0003700">
    <property type="term" value="F:DNA-binding transcription factor activity"/>
    <property type="evidence" value="ECO:0007669"/>
    <property type="project" value="InterPro"/>
</dbReference>
<dbReference type="Gramene" id="mRNA:HanXRQr2_Chr09g0373991">
    <property type="protein sequence ID" value="mRNA:HanXRQr2_Chr09g0373991"/>
    <property type="gene ID" value="HanXRQr2_Chr09g0373991"/>
</dbReference>
<accession>A0A251TT64</accession>
<evidence type="ECO:0000256" key="1">
    <source>
        <dbReference type="ARBA" id="ARBA00004049"/>
    </source>
</evidence>
<evidence type="ECO:0000256" key="3">
    <source>
        <dbReference type="ARBA" id="ARBA00023054"/>
    </source>
</evidence>
<proteinExistence type="predicted"/>
<protein>
    <submittedName>
        <fullName evidence="10">Putative RWP-RK domain-containing protein</fullName>
    </submittedName>
    <submittedName>
        <fullName evidence="9">Transcription factor Nin-like family</fullName>
    </submittedName>
</protein>
<reference evidence="9" key="3">
    <citation type="submission" date="2020-06" db="EMBL/GenBank/DDBJ databases">
        <title>Helianthus annuus Genome sequencing and assembly Release 2.</title>
        <authorList>
            <person name="Gouzy J."/>
            <person name="Langlade N."/>
            <person name="Munos S."/>
        </authorList>
    </citation>
    <scope>NUCLEOTIDE SEQUENCE</scope>
    <source>
        <tissue evidence="9">Leaves</tissue>
    </source>
</reference>
<evidence type="ECO:0000256" key="2">
    <source>
        <dbReference type="ARBA" id="ARBA00023015"/>
    </source>
</evidence>
<dbReference type="OrthoDB" id="6270329at2759"/>
<dbReference type="EMBL" id="CM007898">
    <property type="protein sequence ID" value="OTG14320.1"/>
    <property type="molecule type" value="Genomic_DNA"/>
</dbReference>
<evidence type="ECO:0000256" key="5">
    <source>
        <dbReference type="ARBA" id="ARBA00023163"/>
    </source>
</evidence>
<comment type="function">
    <text evidence="1">Putative transcription factor.</text>
</comment>
<evidence type="ECO:0000313" key="11">
    <source>
        <dbReference type="Proteomes" id="UP000215914"/>
    </source>
</evidence>
<dbReference type="EMBL" id="MNCJ02000324">
    <property type="protein sequence ID" value="KAF5789668.1"/>
    <property type="molecule type" value="Genomic_DNA"/>
</dbReference>
<keyword evidence="4" id="KW-0238">DNA-binding</keyword>
<evidence type="ECO:0000256" key="7">
    <source>
        <dbReference type="SAM" id="MobiDB-lite"/>
    </source>
</evidence>
<evidence type="ECO:0000256" key="6">
    <source>
        <dbReference type="ARBA" id="ARBA00023242"/>
    </source>
</evidence>
<evidence type="ECO:0000313" key="10">
    <source>
        <dbReference type="EMBL" id="OTG14320.1"/>
    </source>
</evidence>
<dbReference type="OMA" id="EITHSNG"/>
<evidence type="ECO:0000259" key="8">
    <source>
        <dbReference type="PROSITE" id="PS51519"/>
    </source>
</evidence>
<dbReference type="PANTHER" id="PTHR46373:SF5">
    <property type="entry name" value="RWP-RK DOMAIN PROTEIN"/>
    <property type="match status" value="1"/>
</dbReference>
<feature type="region of interest" description="Disordered" evidence="7">
    <location>
        <begin position="230"/>
        <end position="254"/>
    </location>
</feature>
<keyword evidence="11" id="KW-1185">Reference proteome</keyword>
<keyword evidence="6" id="KW-0539">Nucleus</keyword>
<dbReference type="InterPro" id="IPR003035">
    <property type="entry name" value="RWP-RK_dom"/>
</dbReference>
<dbReference type="Proteomes" id="UP000215914">
    <property type="component" value="Chromosome 9"/>
</dbReference>
<feature type="region of interest" description="Disordered" evidence="7">
    <location>
        <begin position="29"/>
        <end position="48"/>
    </location>
</feature>
<dbReference type="Pfam" id="PF02042">
    <property type="entry name" value="RWP-RK"/>
    <property type="match status" value="1"/>
</dbReference>
<name>A0A251TT64_HELAN</name>
<evidence type="ECO:0000256" key="4">
    <source>
        <dbReference type="ARBA" id="ARBA00023125"/>
    </source>
</evidence>
<sequence>MSETGANLPHHVVAPLDPNLQALEHFLMHDDNNNNFPPPNSSQQTGFSIDTPLVQDQTPVAGYESDPRVETFVHNEMFVEGFQTNPSCVRDETNTRSGEFGNPIRLSSWPLQLPPYTCSCCQILREITHTNGVEISKLEIHGRLGVICHGVLEKYSVDLTENRDHEYKMFDFCKESLRRVKQFLVEYCMERKTNAYIMLQDPLSSFYEAICVGLDWEDSPVVTDDIVRENSGDHHMNQTLPNAESSRSARSVNKTTYSIQRERSGKLTIRDLMSYFHLPIEEAAKKIQICPTVVKKICRKHGLSRWPYRKIKSIEKKISMRATYLTSVEGEERGRVQAQIDTLQQEISHIYSMFS</sequence>